<dbReference type="GO" id="GO:0031902">
    <property type="term" value="C:late endosome membrane"/>
    <property type="evidence" value="ECO:0007669"/>
    <property type="project" value="TreeGrafter"/>
</dbReference>
<dbReference type="AlphaFoldDB" id="A0AAD7VJV3"/>
<dbReference type="GO" id="GO:0015031">
    <property type="term" value="P:protein transport"/>
    <property type="evidence" value="ECO:0007669"/>
    <property type="project" value="UniProtKB-KW"/>
</dbReference>
<keyword evidence="11" id="KW-1185">Reference proteome</keyword>
<keyword evidence="7" id="KW-0175">Coiled coil</keyword>
<dbReference type="PANTHER" id="PTHR21230:SF26">
    <property type="entry name" value="VESICLE TRANSPORT THROUGH INTERACTION WITH T-SNARES HOMOLOG 1A"/>
    <property type="match status" value="1"/>
</dbReference>
<dbReference type="GO" id="GO:0006906">
    <property type="term" value="P:vesicle fusion"/>
    <property type="evidence" value="ECO:0007669"/>
    <property type="project" value="TreeGrafter"/>
</dbReference>
<proteinExistence type="inferred from homology"/>
<dbReference type="CDD" id="cd15862">
    <property type="entry name" value="SNARE_Vti1"/>
    <property type="match status" value="1"/>
</dbReference>
<evidence type="ECO:0000256" key="6">
    <source>
        <dbReference type="ARBA" id="ARBA00022989"/>
    </source>
</evidence>
<evidence type="ECO:0000256" key="1">
    <source>
        <dbReference type="ARBA" id="ARBA00004211"/>
    </source>
</evidence>
<evidence type="ECO:0000256" key="8">
    <source>
        <dbReference type="ARBA" id="ARBA00023136"/>
    </source>
</evidence>
<name>A0AAD7VJV3_QUISA</name>
<dbReference type="GO" id="GO:0012507">
    <property type="term" value="C:ER to Golgi transport vesicle membrane"/>
    <property type="evidence" value="ECO:0007669"/>
    <property type="project" value="TreeGrafter"/>
</dbReference>
<comment type="subcellular location">
    <subcellularLocation>
        <location evidence="1">Membrane</location>
        <topology evidence="1">Single-pass type IV membrane protein</topology>
    </subcellularLocation>
</comment>
<evidence type="ECO:0000256" key="3">
    <source>
        <dbReference type="ARBA" id="ARBA00022448"/>
    </source>
</evidence>
<keyword evidence="8 9" id="KW-0472">Membrane</keyword>
<sequence length="108" mass="12416">MASNDQRRRLLASTERLNQSTERINESRRTMLESEELVVSILQDLHQQYQSLLHAPVMLHVIDDNISKSKKILAAMSKRMSMNKWIVGSLIIALVLAIILILYSKLSR</sequence>
<organism evidence="10 11">
    <name type="scientific">Quillaja saponaria</name>
    <name type="common">Soap bark tree</name>
    <dbReference type="NCBI Taxonomy" id="32244"/>
    <lineage>
        <taxon>Eukaryota</taxon>
        <taxon>Viridiplantae</taxon>
        <taxon>Streptophyta</taxon>
        <taxon>Embryophyta</taxon>
        <taxon>Tracheophyta</taxon>
        <taxon>Spermatophyta</taxon>
        <taxon>Magnoliopsida</taxon>
        <taxon>eudicotyledons</taxon>
        <taxon>Gunneridae</taxon>
        <taxon>Pentapetalae</taxon>
        <taxon>rosids</taxon>
        <taxon>fabids</taxon>
        <taxon>Fabales</taxon>
        <taxon>Quillajaceae</taxon>
        <taxon>Quillaja</taxon>
    </lineage>
</organism>
<reference evidence="10" key="1">
    <citation type="journal article" date="2023" name="Science">
        <title>Elucidation of the pathway for biosynthesis of saponin adjuvants from the soapbark tree.</title>
        <authorList>
            <person name="Reed J."/>
            <person name="Orme A."/>
            <person name="El-Demerdash A."/>
            <person name="Owen C."/>
            <person name="Martin L.B.B."/>
            <person name="Misra R.C."/>
            <person name="Kikuchi S."/>
            <person name="Rejzek M."/>
            <person name="Martin A.C."/>
            <person name="Harkess A."/>
            <person name="Leebens-Mack J."/>
            <person name="Louveau T."/>
            <person name="Stephenson M.J."/>
            <person name="Osbourn A."/>
        </authorList>
    </citation>
    <scope>NUCLEOTIDE SEQUENCE</scope>
    <source>
        <strain evidence="10">S10</strain>
    </source>
</reference>
<evidence type="ECO:0000256" key="5">
    <source>
        <dbReference type="ARBA" id="ARBA00022927"/>
    </source>
</evidence>
<dbReference type="GO" id="GO:0005794">
    <property type="term" value="C:Golgi apparatus"/>
    <property type="evidence" value="ECO:0007669"/>
    <property type="project" value="TreeGrafter"/>
</dbReference>
<dbReference type="KEGG" id="qsa:O6P43_001981"/>
<feature type="transmembrane region" description="Helical" evidence="9">
    <location>
        <begin position="85"/>
        <end position="103"/>
    </location>
</feature>
<evidence type="ECO:0000256" key="4">
    <source>
        <dbReference type="ARBA" id="ARBA00022692"/>
    </source>
</evidence>
<evidence type="ECO:0000256" key="9">
    <source>
        <dbReference type="SAM" id="Phobius"/>
    </source>
</evidence>
<evidence type="ECO:0000313" key="10">
    <source>
        <dbReference type="EMBL" id="KAJ7978457.1"/>
    </source>
</evidence>
<keyword evidence="3" id="KW-0813">Transport</keyword>
<dbReference type="Pfam" id="PF12352">
    <property type="entry name" value="V-SNARE_C"/>
    <property type="match status" value="1"/>
</dbReference>
<keyword evidence="4 9" id="KW-0812">Transmembrane</keyword>
<evidence type="ECO:0000256" key="7">
    <source>
        <dbReference type="ARBA" id="ARBA00023054"/>
    </source>
</evidence>
<dbReference type="Proteomes" id="UP001163823">
    <property type="component" value="Chromosome 2"/>
</dbReference>
<dbReference type="Gene3D" id="1.20.5.110">
    <property type="match status" value="1"/>
</dbReference>
<evidence type="ECO:0000256" key="2">
    <source>
        <dbReference type="ARBA" id="ARBA00006108"/>
    </source>
</evidence>
<dbReference type="FunFam" id="1.20.5.110:FF:000002">
    <property type="entry name" value="Vesicle transport through interaction with t-SNAREsB"/>
    <property type="match status" value="1"/>
</dbReference>
<comment type="similarity">
    <text evidence="2">Belongs to the VTI1 family.</text>
</comment>
<dbReference type="GO" id="GO:0031201">
    <property type="term" value="C:SNARE complex"/>
    <property type="evidence" value="ECO:0007669"/>
    <property type="project" value="TreeGrafter"/>
</dbReference>
<accession>A0AAD7VJV3</accession>
<dbReference type="GO" id="GO:0000149">
    <property type="term" value="F:SNARE binding"/>
    <property type="evidence" value="ECO:0007669"/>
    <property type="project" value="TreeGrafter"/>
</dbReference>
<keyword evidence="5" id="KW-0653">Protein transport</keyword>
<dbReference type="GO" id="GO:0005484">
    <property type="term" value="F:SNAP receptor activity"/>
    <property type="evidence" value="ECO:0007669"/>
    <property type="project" value="TreeGrafter"/>
</dbReference>
<comment type="caution">
    <text evidence="10">The sequence shown here is derived from an EMBL/GenBank/DDBJ whole genome shotgun (WGS) entry which is preliminary data.</text>
</comment>
<gene>
    <name evidence="10" type="ORF">O6P43_001981</name>
</gene>
<dbReference type="PANTHER" id="PTHR21230">
    <property type="entry name" value="VESICLE TRANSPORT V-SNARE PROTEIN VTI1-RELATED"/>
    <property type="match status" value="1"/>
</dbReference>
<protein>
    <submittedName>
        <fullName evidence="10">Vesicle transport V-snare</fullName>
    </submittedName>
</protein>
<dbReference type="SUPFAM" id="SSF58038">
    <property type="entry name" value="SNARE fusion complex"/>
    <property type="match status" value="1"/>
</dbReference>
<keyword evidence="6 9" id="KW-1133">Transmembrane helix</keyword>
<dbReference type="GO" id="GO:0005789">
    <property type="term" value="C:endoplasmic reticulum membrane"/>
    <property type="evidence" value="ECO:0007669"/>
    <property type="project" value="TreeGrafter"/>
</dbReference>
<dbReference type="EMBL" id="JARAOO010000002">
    <property type="protein sequence ID" value="KAJ7978457.1"/>
    <property type="molecule type" value="Genomic_DNA"/>
</dbReference>
<evidence type="ECO:0000313" key="11">
    <source>
        <dbReference type="Proteomes" id="UP001163823"/>
    </source>
</evidence>